<dbReference type="Proteomes" id="UP001283361">
    <property type="component" value="Unassembled WGS sequence"/>
</dbReference>
<organism evidence="1 2">
    <name type="scientific">Elysia crispata</name>
    <name type="common">lettuce slug</name>
    <dbReference type="NCBI Taxonomy" id="231223"/>
    <lineage>
        <taxon>Eukaryota</taxon>
        <taxon>Metazoa</taxon>
        <taxon>Spiralia</taxon>
        <taxon>Lophotrochozoa</taxon>
        <taxon>Mollusca</taxon>
        <taxon>Gastropoda</taxon>
        <taxon>Heterobranchia</taxon>
        <taxon>Euthyneura</taxon>
        <taxon>Panpulmonata</taxon>
        <taxon>Sacoglossa</taxon>
        <taxon>Placobranchoidea</taxon>
        <taxon>Plakobranchidae</taxon>
        <taxon>Elysia</taxon>
    </lineage>
</organism>
<dbReference type="EMBL" id="JAWDGP010002498">
    <property type="protein sequence ID" value="KAK3782506.1"/>
    <property type="molecule type" value="Genomic_DNA"/>
</dbReference>
<evidence type="ECO:0000313" key="2">
    <source>
        <dbReference type="Proteomes" id="UP001283361"/>
    </source>
</evidence>
<accession>A0AAE1DTI4</accession>
<name>A0AAE1DTI4_9GAST</name>
<protein>
    <submittedName>
        <fullName evidence="1">Uncharacterized protein</fullName>
    </submittedName>
</protein>
<reference evidence="1" key="1">
    <citation type="journal article" date="2023" name="G3 (Bethesda)">
        <title>A reference genome for the long-term kleptoplast-retaining sea slug Elysia crispata morphotype clarki.</title>
        <authorList>
            <person name="Eastman K.E."/>
            <person name="Pendleton A.L."/>
            <person name="Shaikh M.A."/>
            <person name="Suttiyut T."/>
            <person name="Ogas R."/>
            <person name="Tomko P."/>
            <person name="Gavelis G."/>
            <person name="Widhalm J.R."/>
            <person name="Wisecaver J.H."/>
        </authorList>
    </citation>
    <scope>NUCLEOTIDE SEQUENCE</scope>
    <source>
        <strain evidence="1">ECLA1</strain>
    </source>
</reference>
<comment type="caution">
    <text evidence="1">The sequence shown here is derived from an EMBL/GenBank/DDBJ whole genome shotgun (WGS) entry which is preliminary data.</text>
</comment>
<proteinExistence type="predicted"/>
<keyword evidence="2" id="KW-1185">Reference proteome</keyword>
<sequence length="109" mass="12533">MRAKLGIDENLCPKSMTLRLKPKPFQSLSTFAMLLVRQTPGLRFPNPEPSTRWCGHQPFIALVAPHWHSLGLDDSWLAYSPVMEYAGKVEMFYKSFKYLPRLTRGNSSF</sequence>
<evidence type="ECO:0000313" key="1">
    <source>
        <dbReference type="EMBL" id="KAK3782506.1"/>
    </source>
</evidence>
<gene>
    <name evidence="1" type="ORF">RRG08_061736</name>
</gene>
<dbReference type="AlphaFoldDB" id="A0AAE1DTI4"/>